<dbReference type="NCBIfam" id="TIGR02601">
    <property type="entry name" value="autotrns_rpt"/>
    <property type="match status" value="1"/>
</dbReference>
<dbReference type="InterPro" id="IPR013425">
    <property type="entry name" value="Autotrns_rpt"/>
</dbReference>
<organism evidence="7 8">
    <name type="scientific">Luteolibacter soli</name>
    <dbReference type="NCBI Taxonomy" id="3135280"/>
    <lineage>
        <taxon>Bacteria</taxon>
        <taxon>Pseudomonadati</taxon>
        <taxon>Verrucomicrobiota</taxon>
        <taxon>Verrucomicrobiia</taxon>
        <taxon>Verrucomicrobiales</taxon>
        <taxon>Verrucomicrobiaceae</taxon>
        <taxon>Luteolibacter</taxon>
    </lineage>
</organism>
<feature type="region of interest" description="Disordered" evidence="5">
    <location>
        <begin position="654"/>
        <end position="675"/>
    </location>
</feature>
<keyword evidence="2" id="KW-0964">Secreted</keyword>
<evidence type="ECO:0000313" key="7">
    <source>
        <dbReference type="EMBL" id="MEK7953585.1"/>
    </source>
</evidence>
<dbReference type="Gene3D" id="2.60.40.10">
    <property type="entry name" value="Immunoglobulins"/>
    <property type="match status" value="1"/>
</dbReference>
<reference evidence="7 8" key="1">
    <citation type="submission" date="2024-04" db="EMBL/GenBank/DDBJ databases">
        <title>Luteolibacter sp. isolated from soil.</title>
        <authorList>
            <person name="An J."/>
        </authorList>
    </citation>
    <scope>NUCLEOTIDE SEQUENCE [LARGE SCALE GENOMIC DNA]</scope>
    <source>
        <strain evidence="7 8">Y139</strain>
    </source>
</reference>
<dbReference type="Gene3D" id="4.10.1080.10">
    <property type="entry name" value="TSP type-3 repeat"/>
    <property type="match status" value="1"/>
</dbReference>
<evidence type="ECO:0000256" key="1">
    <source>
        <dbReference type="ARBA" id="ARBA00004613"/>
    </source>
</evidence>
<evidence type="ECO:0000256" key="6">
    <source>
        <dbReference type="SAM" id="SignalP"/>
    </source>
</evidence>
<keyword evidence="3 6" id="KW-0732">Signal</keyword>
<name>A0ABU9B1Q7_9BACT</name>
<dbReference type="InterPro" id="IPR053180">
    <property type="entry name" value="Ca-binding_acidic-repeat"/>
</dbReference>
<comment type="caution">
    <text evidence="7">The sequence shown here is derived from an EMBL/GenBank/DDBJ whole genome shotgun (WGS) entry which is preliminary data.</text>
</comment>
<dbReference type="Pfam" id="PF12951">
    <property type="entry name" value="PATR"/>
    <property type="match status" value="1"/>
</dbReference>
<dbReference type="EMBL" id="JBBUKT010000012">
    <property type="protein sequence ID" value="MEK7953585.1"/>
    <property type="molecule type" value="Genomic_DNA"/>
</dbReference>
<dbReference type="PANTHER" id="PTHR37467:SF1">
    <property type="entry name" value="EXPORTED CALCIUM-BINDING GLYCOPROTEIN"/>
    <property type="match status" value="1"/>
</dbReference>
<evidence type="ECO:0000256" key="2">
    <source>
        <dbReference type="ARBA" id="ARBA00022525"/>
    </source>
</evidence>
<dbReference type="InterPro" id="IPR028974">
    <property type="entry name" value="TSP_type-3_rpt"/>
</dbReference>
<evidence type="ECO:0000256" key="4">
    <source>
        <dbReference type="ARBA" id="ARBA00022837"/>
    </source>
</evidence>
<dbReference type="SUPFAM" id="SSF49899">
    <property type="entry name" value="Concanavalin A-like lectins/glucanases"/>
    <property type="match status" value="1"/>
</dbReference>
<proteinExistence type="predicted"/>
<dbReference type="InterPro" id="IPR013320">
    <property type="entry name" value="ConA-like_dom_sf"/>
</dbReference>
<feature type="signal peptide" evidence="6">
    <location>
        <begin position="1"/>
        <end position="30"/>
    </location>
</feature>
<dbReference type="Pfam" id="PF18884">
    <property type="entry name" value="TSP3_bac"/>
    <property type="match status" value="4"/>
</dbReference>
<dbReference type="RefSeq" id="WP_341407351.1">
    <property type="nucleotide sequence ID" value="NZ_JBBUKT010000012.1"/>
</dbReference>
<evidence type="ECO:0000313" key="8">
    <source>
        <dbReference type="Proteomes" id="UP001371305"/>
    </source>
</evidence>
<accession>A0ABU9B1Q7</accession>
<dbReference type="PANTHER" id="PTHR37467">
    <property type="entry name" value="EXPORTED CALCIUM-BINDING GLYCOPROTEIN-RELATED"/>
    <property type="match status" value="1"/>
</dbReference>
<evidence type="ECO:0000256" key="5">
    <source>
        <dbReference type="SAM" id="MobiDB-lite"/>
    </source>
</evidence>
<dbReference type="Proteomes" id="UP001371305">
    <property type="component" value="Unassembled WGS sequence"/>
</dbReference>
<keyword evidence="8" id="KW-1185">Reference proteome</keyword>
<protein>
    <submittedName>
        <fullName evidence="7">Autotransporter-associated beta strand repeat-containing protein</fullName>
    </submittedName>
</protein>
<comment type="subcellular location">
    <subcellularLocation>
        <location evidence="1">Secreted</location>
    </subcellularLocation>
</comment>
<sequence>MKPNRRSQLLHLANVTLAAPAAWAILSASAQGGSATWANTGTNWNADASWTPATGFPGTAGTTDVATFTGAATTQPAVAAPVTIGGIAFSDTAAASYTISGSALTLTSTGTGATTSAVHSANTSGTNTISAPIVLGGAAATTARFNQGTNGTLALNGVISSTNAITGTRFEPISNNVASVFTLAANNTFAGTSTLGFATFNVNNPGAFSTGTIVYSNNPRFNNTSGAPITIANAQTIGTNFTYSGADANSNLTFSGNLNMSGGNRTVNTTTAGGKLIFSGAVDVGTGTRQHIKDGPGALGLTGTMTGTGLNQTIGGVVYNNCPWRANAGILEVGNAAVLGGALDFRATLQASTPLTLPTTIVHATNNATLGGANNLTLSGSYILSNGANSRTLIINNTGTTTLSGTVSLTDLSTDATQTLTVSVDPVAGASLISGVVQNLAGGGASTNPMGFTKIGGGDLTLSNANTFAGTLTVSGGRLIGTNSAAFGASSNTISVTSGGTLQPDGNLTYTVNGPLTVATGGVLRLGLGSTNGVNDKITGSGAISMNGLLMIDLPVTNPPDGSSFTLFTQAVSYNTGSFTVVDPAFFQWSGSAVSGLWTYDSGSGIYTYNQATKTVTFAADSDADGLPDAWERSFFPGDLTKLFTGGDFDNDGAYDEQEYAGGSNPKNAASVPGDVDGDSLPDAWENIFYPGDLTKLSGLGGADKDGDGISDLAEYTGNSSPADASWKPNQASLKHRWSFTTGAGQLNDSVGTSNATILNPGAANPATFSGDAVTLAGGAKASSEAINLGSNLISEGFPVTIELWATQNAVQNSSRIFDFNAGSNSEYLFMNWTEGTNLNSDKLEWKDFVTTPSLASTNAPYVLGKKYHIVVTLIPAEFTGGALTSGTRVVWYKAPADGPTSHSPLWTQRGTFDTSNQLSQLSDAIGALGQASSGDNTASATYDEVRIWHGVLGETEREVAQAVGTGVTNLTTDADGDGMVDSWEARYGITSPTAQDDGDGENNLAEFLAHTNPKDTASNSADRDGDGLNDVDFELYYFGDLDETGSGDSDGDFANNELEESSFTSPLNNLSWPDTEDGVGDGLNDGWEEYYFGDRDGVIEAGELAQIATGDPDGDGEDNATEYNNRTNPTDWFSRAVVPSLFALIDGSTRNGQFELQGPPPGVASGTKRASWDQAGAADVTYWTEWAPYNTTPNNSGVEGGTGLQHAFMESGNAMYNLTDYKAAQGTIYWFAFDKSNGNQLDAYLVYEDANGAIQPITASLFSSTTAGNNQLKGYQIPAGSPAIGRRIGIGFRSFSSWAAFDNVRLGVTPSDVDADGYDDTYEDLVWGDNDGVIEASDRAAGPAGDVDGDGIPTLVELNGSANTLYGNQPTKPNLADSDGDGLSDGVEMNLTTGTQTNPNVADTDGDGLNDGLEVNTYGTNPLAVDSDFDGFADGVEALYYGTNPNDINSVPNVHELIGLTKHNGSFELLGPVPGTVNAAKAGNWDTAAAGDVTYWTIWTEQSTASNDSGTETTASTFRHGAKHAFLQSGNAVYNPTSYQLKAGDTIRLTYSRTVAGTLSAYLVVNTGSGIVQLPGSTIQVTTDAKDGYEMVFVVPNGHASIGQSLGVAFKNTGGGNTFPGVDKVALSVQDRDTDADGLSDFWEDLYWGGGDDLVLAGELNQAKGTAAQALPGSADPDGDGTDNLTEFRLGLNPADGTSGFKVTALQKDPSSFSLTWPSATGVTFKIERSTTLGAGSWTSLDAAFPGAAGTTTYTDNSLPAGAKAFYKVTLNP</sequence>
<dbReference type="InterPro" id="IPR059100">
    <property type="entry name" value="TSP3_bac"/>
</dbReference>
<evidence type="ECO:0000256" key="3">
    <source>
        <dbReference type="ARBA" id="ARBA00022729"/>
    </source>
</evidence>
<gene>
    <name evidence="7" type="ORF">WKV53_23925</name>
</gene>
<keyword evidence="4" id="KW-0106">Calcium</keyword>
<dbReference type="InterPro" id="IPR013783">
    <property type="entry name" value="Ig-like_fold"/>
</dbReference>
<feature type="chain" id="PRO_5046198646" evidence="6">
    <location>
        <begin position="31"/>
        <end position="1774"/>
    </location>
</feature>